<keyword evidence="1" id="KW-0732">Signal</keyword>
<reference evidence="2 3" key="1">
    <citation type="submission" date="2019-11" db="EMBL/GenBank/DDBJ databases">
        <title>Whole genome sequence of Oryza granulata.</title>
        <authorList>
            <person name="Li W."/>
        </authorList>
    </citation>
    <scope>NUCLEOTIDE SEQUENCE [LARGE SCALE GENOMIC DNA]</scope>
    <source>
        <strain evidence="3">cv. Menghai</strain>
        <tissue evidence="2">Leaf</tissue>
    </source>
</reference>
<dbReference type="EMBL" id="SPHZ02000005">
    <property type="protein sequence ID" value="KAF0918632.1"/>
    <property type="molecule type" value="Genomic_DNA"/>
</dbReference>
<organism evidence="2 3">
    <name type="scientific">Oryza meyeriana var. granulata</name>
    <dbReference type="NCBI Taxonomy" id="110450"/>
    <lineage>
        <taxon>Eukaryota</taxon>
        <taxon>Viridiplantae</taxon>
        <taxon>Streptophyta</taxon>
        <taxon>Embryophyta</taxon>
        <taxon>Tracheophyta</taxon>
        <taxon>Spermatophyta</taxon>
        <taxon>Magnoliopsida</taxon>
        <taxon>Liliopsida</taxon>
        <taxon>Poales</taxon>
        <taxon>Poaceae</taxon>
        <taxon>BOP clade</taxon>
        <taxon>Oryzoideae</taxon>
        <taxon>Oryzeae</taxon>
        <taxon>Oryzinae</taxon>
        <taxon>Oryza</taxon>
        <taxon>Oryza meyeriana</taxon>
    </lineage>
</organism>
<dbReference type="AlphaFoldDB" id="A0A6G1E2B6"/>
<accession>A0A6G1E2B6</accession>
<feature type="signal peptide" evidence="1">
    <location>
        <begin position="1"/>
        <end position="17"/>
    </location>
</feature>
<evidence type="ECO:0000313" key="3">
    <source>
        <dbReference type="Proteomes" id="UP000479710"/>
    </source>
</evidence>
<dbReference type="Proteomes" id="UP000479710">
    <property type="component" value="Unassembled WGS sequence"/>
</dbReference>
<sequence length="130" mass="14598">MAAWLTGSHMNTKRLLSVALLLDANGSVDNEAAWLLALTIAEVVCLIRRRRNDDGNKSPYEMLMEKLLRPKDKEEEEDDECVICLQVAAKEEEEEDRWLRNRNTCPLCRSNVVAAAGHASPHLNAAHSMV</sequence>
<evidence type="ECO:0000313" key="2">
    <source>
        <dbReference type="EMBL" id="KAF0918632.1"/>
    </source>
</evidence>
<proteinExistence type="predicted"/>
<comment type="caution">
    <text evidence="2">The sequence shown here is derived from an EMBL/GenBank/DDBJ whole genome shotgun (WGS) entry which is preliminary data.</text>
</comment>
<dbReference type="SUPFAM" id="SSF57850">
    <property type="entry name" value="RING/U-box"/>
    <property type="match status" value="1"/>
</dbReference>
<protein>
    <recommendedName>
        <fullName evidence="4">RING-type domain-containing protein</fullName>
    </recommendedName>
</protein>
<name>A0A6G1E2B6_9ORYZ</name>
<gene>
    <name evidence="2" type="ORF">E2562_025210</name>
</gene>
<evidence type="ECO:0000256" key="1">
    <source>
        <dbReference type="SAM" id="SignalP"/>
    </source>
</evidence>
<feature type="chain" id="PRO_5026062039" description="RING-type domain-containing protein" evidence="1">
    <location>
        <begin position="18"/>
        <end position="130"/>
    </location>
</feature>
<evidence type="ECO:0008006" key="4">
    <source>
        <dbReference type="Google" id="ProtNLM"/>
    </source>
</evidence>
<keyword evidence="3" id="KW-1185">Reference proteome</keyword>